<dbReference type="Pfam" id="PF00931">
    <property type="entry name" value="NB-ARC"/>
    <property type="match status" value="1"/>
</dbReference>
<gene>
    <name evidence="11" type="ORF">DVH24_019370</name>
</gene>
<sequence length="1007" mass="113535">MVLAVAIATLVVSTGITSSLFTVLYNKLADLTLEKIGKNDDVADKLQKLARTLLKIESLVDDMENKQTNSNFCEMLIEHVKSALFDAEDLLDKIDFGKLEFKTAILSVKSEGEVAVIRMLERVEDLVKEMEGYLLSEINKKRSPPQSLDVNPRTSSLVDKLSVFGRDNEKEKMVEMLLAQRTENVSVIPIWGMGGTGKTTLAQLVYNDQAVVRNFKLRMWVCFSSLDTDLVTVTKSIYESATNEVLELPNLDAVQVALQEKMRRKKFLLVLDGMWNENPAFWDALKLPFRFAAPGSNIVVTTRSKIVSLIVSTGQRYDLHTLSGDSGDEACRDIIKQSFGGNLDGHGDLWKIAKKCKGLPLAAKVIGRVLRFKLGTKEWDHILNYELWDFPEDYKSQIYPVLKVSYDHLPSNLKRCFGYCSIFPHKFQFEEDDLIQLWAAEGFIQPQRTRSVQGIGREYIDFLLSRSLFQVSPNDADRQTEAEPHGGQVPPESDLWPRHCRRKYEIHGFIHDMARLVSANLCFRLEDSMSTFLPSKNVRHSSLLRKNIEESTLKEFHRYEKLRTFILHPEHATSLSKVPEGFFKKLPCLRVLNLSRSQITELTESIETLMHLRYLNLNNTPIKKLPKTLTNIHGLEVLKLENCSELLDLPKNLKNLSKLRRLDFDRSEQINSLPKEIGKLTLLEILPVFKVGIDGNLEALKNMTCLRGSISIKNLENVADVAEAKGAILHNKQYLESLGLHWNNGTRDATVEQAVLEGLKPHDRLKRLKVVGYLGSKFPDWIGQSSFGKLDSCLTELRIDSCPNLDSLPALRHLTSLETLDIDRCPQLLSIPGAALPRSLKHLSISSQLCTRLPSLGQLPVLKDLVIGKMGTLTNVDRQFCRLAGSFPSLETLTFCDMPELSIGSGINNLDMPRLIELRIDSCPNLVSLPSVHHLTSLETLDINDCPQLPSIPGKGLPRSLTHLSISDSDSLKKWCKGRDGDDWSKIKWILEIVIDGDEIPMDGRGN</sequence>
<dbReference type="Gene3D" id="3.40.50.300">
    <property type="entry name" value="P-loop containing nucleotide triphosphate hydrolases"/>
    <property type="match status" value="1"/>
</dbReference>
<evidence type="ECO:0000256" key="2">
    <source>
        <dbReference type="ARBA" id="ARBA00022737"/>
    </source>
</evidence>
<dbReference type="Gene3D" id="1.20.5.4130">
    <property type="match status" value="1"/>
</dbReference>
<dbReference type="GO" id="GO:0005524">
    <property type="term" value="F:ATP binding"/>
    <property type="evidence" value="ECO:0007669"/>
    <property type="project" value="UniProtKB-KW"/>
</dbReference>
<dbReference type="InterPro" id="IPR058922">
    <property type="entry name" value="WHD_DRP"/>
</dbReference>
<evidence type="ECO:0000256" key="3">
    <source>
        <dbReference type="ARBA" id="ARBA00022741"/>
    </source>
</evidence>
<dbReference type="GO" id="GO:0051707">
    <property type="term" value="P:response to other organism"/>
    <property type="evidence" value="ECO:0007669"/>
    <property type="project" value="UniProtKB-ARBA"/>
</dbReference>
<dbReference type="OrthoDB" id="2973320at2759"/>
<dbReference type="PANTHER" id="PTHR36766:SF40">
    <property type="entry name" value="DISEASE RESISTANCE PROTEIN RGA3"/>
    <property type="match status" value="1"/>
</dbReference>
<evidence type="ECO:0000259" key="8">
    <source>
        <dbReference type="Pfam" id="PF18052"/>
    </source>
</evidence>
<dbReference type="Pfam" id="PF13855">
    <property type="entry name" value="LRR_8"/>
    <property type="match status" value="1"/>
</dbReference>
<dbReference type="InterPro" id="IPR042197">
    <property type="entry name" value="Apaf_helical"/>
</dbReference>
<protein>
    <recommendedName>
        <fullName evidence="13">NB-ARC domain-containing protein</fullName>
    </recommendedName>
</protein>
<dbReference type="InterPro" id="IPR027417">
    <property type="entry name" value="P-loop_NTPase"/>
</dbReference>
<evidence type="ECO:0000313" key="11">
    <source>
        <dbReference type="EMBL" id="RXH76482.1"/>
    </source>
</evidence>
<dbReference type="EMBL" id="RDQH01000340">
    <property type="protein sequence ID" value="RXH76482.1"/>
    <property type="molecule type" value="Genomic_DNA"/>
</dbReference>
<feature type="region of interest" description="Disordered" evidence="6">
    <location>
        <begin position="475"/>
        <end position="494"/>
    </location>
</feature>
<evidence type="ECO:0000259" key="10">
    <source>
        <dbReference type="Pfam" id="PF25019"/>
    </source>
</evidence>
<dbReference type="InterPro" id="IPR056789">
    <property type="entry name" value="LRR_R13L1-DRL21"/>
</dbReference>
<dbReference type="SUPFAM" id="SSF52540">
    <property type="entry name" value="P-loop containing nucleoside triphosphate hydrolases"/>
    <property type="match status" value="1"/>
</dbReference>
<evidence type="ECO:0000256" key="1">
    <source>
        <dbReference type="ARBA" id="ARBA00022614"/>
    </source>
</evidence>
<dbReference type="Pfam" id="PF18052">
    <property type="entry name" value="Rx_N"/>
    <property type="match status" value="1"/>
</dbReference>
<dbReference type="PRINTS" id="PR00364">
    <property type="entry name" value="DISEASERSIST"/>
</dbReference>
<dbReference type="Gene3D" id="3.80.10.10">
    <property type="entry name" value="Ribonuclease Inhibitor"/>
    <property type="match status" value="2"/>
</dbReference>
<dbReference type="InterPro" id="IPR032675">
    <property type="entry name" value="LRR_dom_sf"/>
</dbReference>
<evidence type="ECO:0000313" key="12">
    <source>
        <dbReference type="Proteomes" id="UP000290289"/>
    </source>
</evidence>
<feature type="compositionally biased region" description="Basic and acidic residues" evidence="6">
    <location>
        <begin position="475"/>
        <end position="484"/>
    </location>
</feature>
<evidence type="ECO:0000259" key="7">
    <source>
        <dbReference type="Pfam" id="PF00931"/>
    </source>
</evidence>
<dbReference type="InterPro" id="IPR001611">
    <property type="entry name" value="Leu-rich_rpt"/>
</dbReference>
<dbReference type="InterPro" id="IPR036388">
    <property type="entry name" value="WH-like_DNA-bd_sf"/>
</dbReference>
<keyword evidence="12" id="KW-1185">Reference proteome</keyword>
<name>A0A498I2L4_MALDO</name>
<accession>A0A498I2L4</accession>
<feature type="domain" description="NB-ARC" evidence="7">
    <location>
        <begin position="168"/>
        <end position="318"/>
    </location>
</feature>
<dbReference type="PANTHER" id="PTHR36766">
    <property type="entry name" value="PLANT BROAD-SPECTRUM MILDEW RESISTANCE PROTEIN RPW8"/>
    <property type="match status" value="1"/>
</dbReference>
<evidence type="ECO:0000256" key="4">
    <source>
        <dbReference type="ARBA" id="ARBA00022821"/>
    </source>
</evidence>
<keyword evidence="3" id="KW-0547">Nucleotide-binding</keyword>
<keyword evidence="4" id="KW-0611">Plant defense</keyword>
<evidence type="ECO:0000259" key="9">
    <source>
        <dbReference type="Pfam" id="PF23559"/>
    </source>
</evidence>
<evidence type="ECO:0000256" key="5">
    <source>
        <dbReference type="ARBA" id="ARBA00022840"/>
    </source>
</evidence>
<dbReference type="Pfam" id="PF23559">
    <property type="entry name" value="WHD_DRP"/>
    <property type="match status" value="1"/>
</dbReference>
<dbReference type="Gene3D" id="1.10.8.430">
    <property type="entry name" value="Helical domain of apoptotic protease-activating factors"/>
    <property type="match status" value="1"/>
</dbReference>
<keyword evidence="2" id="KW-0677">Repeat</keyword>
<dbReference type="GO" id="GO:0043531">
    <property type="term" value="F:ADP binding"/>
    <property type="evidence" value="ECO:0007669"/>
    <property type="project" value="InterPro"/>
</dbReference>
<dbReference type="GO" id="GO:0006952">
    <property type="term" value="P:defense response"/>
    <property type="evidence" value="ECO:0007669"/>
    <property type="project" value="UniProtKB-KW"/>
</dbReference>
<dbReference type="SUPFAM" id="SSF52058">
    <property type="entry name" value="L domain-like"/>
    <property type="match status" value="1"/>
</dbReference>
<organism evidence="11 12">
    <name type="scientific">Malus domestica</name>
    <name type="common">Apple</name>
    <name type="synonym">Pyrus malus</name>
    <dbReference type="NCBI Taxonomy" id="3750"/>
    <lineage>
        <taxon>Eukaryota</taxon>
        <taxon>Viridiplantae</taxon>
        <taxon>Streptophyta</taxon>
        <taxon>Embryophyta</taxon>
        <taxon>Tracheophyta</taxon>
        <taxon>Spermatophyta</taxon>
        <taxon>Magnoliopsida</taxon>
        <taxon>eudicotyledons</taxon>
        <taxon>Gunneridae</taxon>
        <taxon>Pentapetalae</taxon>
        <taxon>rosids</taxon>
        <taxon>fabids</taxon>
        <taxon>Rosales</taxon>
        <taxon>Rosaceae</taxon>
        <taxon>Amygdaloideae</taxon>
        <taxon>Maleae</taxon>
        <taxon>Malus</taxon>
    </lineage>
</organism>
<feature type="domain" description="Disease resistance protein winged helix" evidence="9">
    <location>
        <begin position="422"/>
        <end position="475"/>
    </location>
</feature>
<feature type="domain" description="R13L1/DRL21-like LRR repeat region" evidence="10">
    <location>
        <begin position="697"/>
        <end position="825"/>
    </location>
</feature>
<evidence type="ECO:0008006" key="13">
    <source>
        <dbReference type="Google" id="ProtNLM"/>
    </source>
</evidence>
<dbReference type="Gene3D" id="1.10.10.10">
    <property type="entry name" value="Winged helix-like DNA-binding domain superfamily/Winged helix DNA-binding domain"/>
    <property type="match status" value="1"/>
</dbReference>
<dbReference type="InterPro" id="IPR002182">
    <property type="entry name" value="NB-ARC"/>
</dbReference>
<dbReference type="AlphaFoldDB" id="A0A498I2L4"/>
<proteinExistence type="predicted"/>
<comment type="caution">
    <text evidence="11">The sequence shown here is derived from an EMBL/GenBank/DDBJ whole genome shotgun (WGS) entry which is preliminary data.</text>
</comment>
<dbReference type="Proteomes" id="UP000290289">
    <property type="component" value="Chromosome 14"/>
</dbReference>
<feature type="domain" description="Disease resistance N-terminal" evidence="8">
    <location>
        <begin position="23"/>
        <end position="96"/>
    </location>
</feature>
<dbReference type="Pfam" id="PF25019">
    <property type="entry name" value="LRR_R13L1-DRL21"/>
    <property type="match status" value="1"/>
</dbReference>
<evidence type="ECO:0000256" key="6">
    <source>
        <dbReference type="SAM" id="MobiDB-lite"/>
    </source>
</evidence>
<dbReference type="InterPro" id="IPR041118">
    <property type="entry name" value="Rx_N"/>
</dbReference>
<reference evidence="11 12" key="1">
    <citation type="submission" date="2018-10" db="EMBL/GenBank/DDBJ databases">
        <title>A high-quality apple genome assembly.</title>
        <authorList>
            <person name="Hu J."/>
        </authorList>
    </citation>
    <scope>NUCLEOTIDE SEQUENCE [LARGE SCALE GENOMIC DNA]</scope>
    <source>
        <strain evidence="12">cv. HFTH1</strain>
        <tissue evidence="11">Young leaf</tissue>
    </source>
</reference>
<keyword evidence="1" id="KW-0433">Leucine-rich repeat</keyword>
<keyword evidence="5" id="KW-0067">ATP-binding</keyword>